<keyword evidence="6" id="KW-0808">Transferase</keyword>
<dbReference type="InterPro" id="IPR000595">
    <property type="entry name" value="cNMP-bd_dom"/>
</dbReference>
<dbReference type="PANTHER" id="PTHR24567:SF58">
    <property type="entry name" value="CYCLIC AMP-BINDING REGULATORY PROTEIN"/>
    <property type="match status" value="1"/>
</dbReference>
<dbReference type="GO" id="GO:0003700">
    <property type="term" value="F:DNA-binding transcription factor activity"/>
    <property type="evidence" value="ECO:0007669"/>
    <property type="project" value="TreeGrafter"/>
</dbReference>
<dbReference type="PROSITE" id="PS51063">
    <property type="entry name" value="HTH_CRP_2"/>
    <property type="match status" value="1"/>
</dbReference>
<keyword evidence="2" id="KW-0238">DNA-binding</keyword>
<keyword evidence="1" id="KW-0805">Transcription regulation</keyword>
<dbReference type="PANTHER" id="PTHR24567">
    <property type="entry name" value="CRP FAMILY TRANSCRIPTIONAL REGULATORY PROTEIN"/>
    <property type="match status" value="1"/>
</dbReference>
<dbReference type="RefSeq" id="WP_073270539.1">
    <property type="nucleotide sequence ID" value="NZ_FQTU01000008.1"/>
</dbReference>
<dbReference type="Gene3D" id="2.60.120.10">
    <property type="entry name" value="Jelly Rolls"/>
    <property type="match status" value="1"/>
</dbReference>
<feature type="domain" description="Cyclic nucleotide-binding" evidence="4">
    <location>
        <begin position="36"/>
        <end position="124"/>
    </location>
</feature>
<dbReference type="CDD" id="cd00038">
    <property type="entry name" value="CAP_ED"/>
    <property type="match status" value="1"/>
</dbReference>
<name>A0A1M4X4F6_9FIRM</name>
<organism evidence="6 7">
    <name type="scientific">Alkalibacter saccharofermentans DSM 14828</name>
    <dbReference type="NCBI Taxonomy" id="1120975"/>
    <lineage>
        <taxon>Bacteria</taxon>
        <taxon>Bacillati</taxon>
        <taxon>Bacillota</taxon>
        <taxon>Clostridia</taxon>
        <taxon>Eubacteriales</taxon>
        <taxon>Eubacteriaceae</taxon>
        <taxon>Alkalibacter</taxon>
    </lineage>
</organism>
<dbReference type="PROSITE" id="PS50042">
    <property type="entry name" value="CNMP_BINDING_3"/>
    <property type="match status" value="1"/>
</dbReference>
<dbReference type="EMBL" id="FQTU01000008">
    <property type="protein sequence ID" value="SHE88350.1"/>
    <property type="molecule type" value="Genomic_DNA"/>
</dbReference>
<dbReference type="STRING" id="1120975.SAMN02746064_01420"/>
<proteinExistence type="predicted"/>
<keyword evidence="3" id="KW-0804">Transcription</keyword>
<evidence type="ECO:0000256" key="2">
    <source>
        <dbReference type="ARBA" id="ARBA00023125"/>
    </source>
</evidence>
<dbReference type="OrthoDB" id="9774616at2"/>
<reference evidence="6 7" key="1">
    <citation type="submission" date="2016-11" db="EMBL/GenBank/DDBJ databases">
        <authorList>
            <person name="Jaros S."/>
            <person name="Januszkiewicz K."/>
            <person name="Wedrychowicz H."/>
        </authorList>
    </citation>
    <scope>NUCLEOTIDE SEQUENCE [LARGE SCALE GENOMIC DNA]</scope>
    <source>
        <strain evidence="6 7">DSM 14828</strain>
    </source>
</reference>
<dbReference type="GO" id="GO:0016301">
    <property type="term" value="F:kinase activity"/>
    <property type="evidence" value="ECO:0007669"/>
    <property type="project" value="UniProtKB-KW"/>
</dbReference>
<dbReference type="SUPFAM" id="SSF51206">
    <property type="entry name" value="cAMP-binding domain-like"/>
    <property type="match status" value="1"/>
</dbReference>
<dbReference type="SUPFAM" id="SSF46785">
    <property type="entry name" value="Winged helix' DNA-binding domain"/>
    <property type="match status" value="1"/>
</dbReference>
<accession>A0A1M4X4F6</accession>
<dbReference type="Pfam" id="PF00027">
    <property type="entry name" value="cNMP_binding"/>
    <property type="match status" value="1"/>
</dbReference>
<dbReference type="GO" id="GO:0005829">
    <property type="term" value="C:cytosol"/>
    <property type="evidence" value="ECO:0007669"/>
    <property type="project" value="TreeGrafter"/>
</dbReference>
<evidence type="ECO:0000259" key="4">
    <source>
        <dbReference type="PROSITE" id="PS50042"/>
    </source>
</evidence>
<evidence type="ECO:0000259" key="5">
    <source>
        <dbReference type="PROSITE" id="PS51063"/>
    </source>
</evidence>
<dbReference type="InterPro" id="IPR012318">
    <property type="entry name" value="HTH_CRP"/>
</dbReference>
<evidence type="ECO:0000256" key="1">
    <source>
        <dbReference type="ARBA" id="ARBA00023015"/>
    </source>
</evidence>
<dbReference type="SMART" id="SM00419">
    <property type="entry name" value="HTH_CRP"/>
    <property type="match status" value="1"/>
</dbReference>
<dbReference type="InterPro" id="IPR036390">
    <property type="entry name" value="WH_DNA-bd_sf"/>
</dbReference>
<protein>
    <submittedName>
        <fullName evidence="6">cAMP-binding domain of CRP or a regulatory subunit of cAMP-dependent protein kinases</fullName>
    </submittedName>
</protein>
<evidence type="ECO:0000313" key="6">
    <source>
        <dbReference type="EMBL" id="SHE88350.1"/>
    </source>
</evidence>
<dbReference type="InterPro" id="IPR018490">
    <property type="entry name" value="cNMP-bd_dom_sf"/>
</dbReference>
<feature type="domain" description="HTH crp-type" evidence="5">
    <location>
        <begin position="150"/>
        <end position="216"/>
    </location>
</feature>
<evidence type="ECO:0000313" key="7">
    <source>
        <dbReference type="Proteomes" id="UP000184251"/>
    </source>
</evidence>
<keyword evidence="7" id="KW-1185">Reference proteome</keyword>
<dbReference type="GO" id="GO:0003677">
    <property type="term" value="F:DNA binding"/>
    <property type="evidence" value="ECO:0007669"/>
    <property type="project" value="UniProtKB-KW"/>
</dbReference>
<evidence type="ECO:0000256" key="3">
    <source>
        <dbReference type="ARBA" id="ARBA00023163"/>
    </source>
</evidence>
<dbReference type="InterPro" id="IPR014710">
    <property type="entry name" value="RmlC-like_jellyroll"/>
</dbReference>
<dbReference type="InterPro" id="IPR050397">
    <property type="entry name" value="Env_Response_Regulators"/>
</dbReference>
<dbReference type="Proteomes" id="UP000184251">
    <property type="component" value="Unassembled WGS sequence"/>
</dbReference>
<sequence length="216" mass="24276">MKKYIDSIKNTVLASSLPESEIYNQLIKGGFKVENYSAGALLHIDGEECTSLDIILSGKIVVERIDLSGNLLTISEFHRDDILGGNLLFSKQPFYPMTITAKTPSSILSMDKNTLFQILSENPEFLLTYLEFISDNAAILGNKIKHFIKKSIRESIMAYLEYESKRQKSTVIQLDMTKKALAERIGVERTSLSRELGKMRKEGLITFDGKSITLLS</sequence>
<dbReference type="AlphaFoldDB" id="A0A1M4X4F6"/>
<keyword evidence="6" id="KW-0418">Kinase</keyword>
<gene>
    <name evidence="6" type="ORF">SAMN02746064_01420</name>
</gene>
<dbReference type="Pfam" id="PF13545">
    <property type="entry name" value="HTH_Crp_2"/>
    <property type="match status" value="1"/>
</dbReference>